<dbReference type="PANTHER" id="PTHR43689">
    <property type="entry name" value="HYDROLASE"/>
    <property type="match status" value="1"/>
</dbReference>
<name>A0A8J6BPB4_ZIZPA</name>
<proteinExistence type="predicted"/>
<comment type="caution">
    <text evidence="3">The sequence shown here is derived from an EMBL/GenBank/DDBJ whole genome shotgun (WGS) entry which is preliminary data.</text>
</comment>
<dbReference type="Pfam" id="PF12697">
    <property type="entry name" value="Abhydrolase_6"/>
    <property type="match status" value="1"/>
</dbReference>
<reference evidence="3" key="2">
    <citation type="submission" date="2021-02" db="EMBL/GenBank/DDBJ databases">
        <authorList>
            <person name="Kimball J.A."/>
            <person name="Haas M.W."/>
            <person name="Macchietto M."/>
            <person name="Kono T."/>
            <person name="Duquette J."/>
            <person name="Shao M."/>
        </authorList>
    </citation>
    <scope>NUCLEOTIDE SEQUENCE</scope>
    <source>
        <tissue evidence="3">Fresh leaf tissue</tissue>
    </source>
</reference>
<reference evidence="3" key="1">
    <citation type="journal article" date="2021" name="bioRxiv">
        <title>Whole Genome Assembly and Annotation of Northern Wild Rice, Zizania palustris L., Supports a Whole Genome Duplication in the Zizania Genus.</title>
        <authorList>
            <person name="Haas M."/>
            <person name="Kono T."/>
            <person name="Macchietto M."/>
            <person name="Millas R."/>
            <person name="McGilp L."/>
            <person name="Shao M."/>
            <person name="Duquette J."/>
            <person name="Hirsch C.N."/>
            <person name="Kimball J."/>
        </authorList>
    </citation>
    <scope>NUCLEOTIDE SEQUENCE</scope>
    <source>
        <tissue evidence="3">Fresh leaf tissue</tissue>
    </source>
</reference>
<organism evidence="3 4">
    <name type="scientific">Zizania palustris</name>
    <name type="common">Northern wild rice</name>
    <dbReference type="NCBI Taxonomy" id="103762"/>
    <lineage>
        <taxon>Eukaryota</taxon>
        <taxon>Viridiplantae</taxon>
        <taxon>Streptophyta</taxon>
        <taxon>Embryophyta</taxon>
        <taxon>Tracheophyta</taxon>
        <taxon>Spermatophyta</taxon>
        <taxon>Magnoliopsida</taxon>
        <taxon>Liliopsida</taxon>
        <taxon>Poales</taxon>
        <taxon>Poaceae</taxon>
        <taxon>BOP clade</taxon>
        <taxon>Oryzoideae</taxon>
        <taxon>Oryzeae</taxon>
        <taxon>Zizaniinae</taxon>
        <taxon>Zizania</taxon>
    </lineage>
</organism>
<dbReference type="AlphaFoldDB" id="A0A8J6BPB4"/>
<evidence type="ECO:0000313" key="3">
    <source>
        <dbReference type="EMBL" id="KAG8089231.1"/>
    </source>
</evidence>
<dbReference type="GO" id="GO:0009941">
    <property type="term" value="C:chloroplast envelope"/>
    <property type="evidence" value="ECO:0007669"/>
    <property type="project" value="TreeGrafter"/>
</dbReference>
<feature type="region of interest" description="Disordered" evidence="1">
    <location>
        <begin position="101"/>
        <end position="120"/>
    </location>
</feature>
<keyword evidence="4" id="KW-1185">Reference proteome</keyword>
<protein>
    <recommendedName>
        <fullName evidence="2">AB hydrolase-1 domain-containing protein</fullName>
    </recommendedName>
</protein>
<dbReference type="Proteomes" id="UP000729402">
    <property type="component" value="Unassembled WGS sequence"/>
</dbReference>
<evidence type="ECO:0000313" key="4">
    <source>
        <dbReference type="Proteomes" id="UP000729402"/>
    </source>
</evidence>
<evidence type="ECO:0000256" key="1">
    <source>
        <dbReference type="SAM" id="MobiDB-lite"/>
    </source>
</evidence>
<dbReference type="PANTHER" id="PTHR43689:SF1">
    <property type="entry name" value="ALPHA_BETA-HYDROLASES SUPERFAMILY PROTEIN"/>
    <property type="match status" value="1"/>
</dbReference>
<accession>A0A8J6BPB4</accession>
<dbReference type="OrthoDB" id="19657at2759"/>
<dbReference type="InterPro" id="IPR000073">
    <property type="entry name" value="AB_hydrolase_1"/>
</dbReference>
<feature type="domain" description="AB hydrolase-1" evidence="2">
    <location>
        <begin position="182"/>
        <end position="497"/>
    </location>
</feature>
<sequence>MGVGTRGSSFCLGKIYCSRFYGEATIWTNSQQRMGAGGSIARLASPASVGAHGTLQSGQCRGSIQFRSDPSASHLLRSAAFSRGLCARRLAAPPPAFASAEFPGSVPDGAEMPPPRRRRRSVAGIDQDGLLDPDALADPDSSFYEINGIRLHHKVCTHEDSSDQSLDLVISNADQSIIGLPIVLLHGFGASIFSWSRIMRPLARIAGAKVLAFDRPAFGLTSRTSWSGDDTKTLNPYSMAFSVMATLAFIDQLGAEKTILVGHSSGCLVAVDAYFEAPERVAALVLVAPAIFAPVFRRKSVQENGVGEQEGQKQKDSNGVNLPTNPLNRILGEFLELCMWIAGLVVNMIRAIGRMFRSLYSRAVVAILRSSVAVMLVRLIMDKYGILAVRNAWYDPSKVTDHVIQGYTKPLRSRGWEMALLEYTIAMITDSTSTSGVPASQRLSEISCPVLVVTGDTDRLVPSWISERVARSIPGATFEVIKNCGHLPQEERAEEFVCVVERFLRRAFGTPNEQEQVF</sequence>
<dbReference type="EMBL" id="JAAALK010000081">
    <property type="protein sequence ID" value="KAG8089231.1"/>
    <property type="molecule type" value="Genomic_DNA"/>
</dbReference>
<gene>
    <name evidence="3" type="ORF">GUJ93_ZPchr0011g28583</name>
</gene>
<evidence type="ECO:0000259" key="2">
    <source>
        <dbReference type="Pfam" id="PF12697"/>
    </source>
</evidence>